<dbReference type="EMBL" id="JAODUO010000938">
    <property type="protein sequence ID" value="KAK2172693.1"/>
    <property type="molecule type" value="Genomic_DNA"/>
</dbReference>
<dbReference type="GO" id="GO:0005524">
    <property type="term" value="F:ATP binding"/>
    <property type="evidence" value="ECO:0007669"/>
    <property type="project" value="UniProtKB-KW"/>
</dbReference>
<dbReference type="InterPro" id="IPR008271">
    <property type="entry name" value="Ser/Thr_kinase_AS"/>
</dbReference>
<feature type="region of interest" description="Disordered" evidence="3">
    <location>
        <begin position="458"/>
        <end position="483"/>
    </location>
</feature>
<evidence type="ECO:0000256" key="2">
    <source>
        <dbReference type="ARBA" id="ARBA00022840"/>
    </source>
</evidence>
<dbReference type="GO" id="GO:0004672">
    <property type="term" value="F:protein kinase activity"/>
    <property type="evidence" value="ECO:0007669"/>
    <property type="project" value="InterPro"/>
</dbReference>
<dbReference type="InterPro" id="IPR011009">
    <property type="entry name" value="Kinase-like_dom_sf"/>
</dbReference>
<dbReference type="SMART" id="SM00220">
    <property type="entry name" value="S_TKc"/>
    <property type="match status" value="1"/>
</dbReference>
<reference evidence="5" key="1">
    <citation type="journal article" date="2023" name="Mol. Biol. Evol.">
        <title>Third-Generation Sequencing Reveals the Adaptive Role of the Epigenome in Three Deep-Sea Polychaetes.</title>
        <authorList>
            <person name="Perez M."/>
            <person name="Aroh O."/>
            <person name="Sun Y."/>
            <person name="Lan Y."/>
            <person name="Juniper S.K."/>
            <person name="Young C.R."/>
            <person name="Angers B."/>
            <person name="Qian P.Y."/>
        </authorList>
    </citation>
    <scope>NUCLEOTIDE SEQUENCE</scope>
    <source>
        <strain evidence="5">R07B-5</strain>
    </source>
</reference>
<feature type="region of interest" description="Disordered" evidence="3">
    <location>
        <begin position="538"/>
        <end position="566"/>
    </location>
</feature>
<feature type="region of interest" description="Disordered" evidence="3">
    <location>
        <begin position="265"/>
        <end position="420"/>
    </location>
</feature>
<dbReference type="CDD" id="cd07830">
    <property type="entry name" value="STKc_MAK_like"/>
    <property type="match status" value="1"/>
</dbReference>
<dbReference type="PROSITE" id="PS00108">
    <property type="entry name" value="PROTEIN_KINASE_ST"/>
    <property type="match status" value="1"/>
</dbReference>
<accession>A0AAD9KLM5</accession>
<sequence>MLYFVFEYMKENLYQMTKDRDKLFPESTVRNIVYQVLQGLVFMHKHGYFHRDLKPENLLCSGPDCVKVADFGLAREIRSRPPYTDYVSTRWYRAPEVLLRSTNYSSPIDMWALGCIMAELYTLRPLFPGSSEIDQLFKVSSVLGTPSKSEWPEGQRLAAAMNFRWPQMVPTPLKQVIPSAGPDGLQLMRDMMLWDPEKRPSAQQCLRTNYFRVGQNLGTRPQPPPVNVNVNSMRRATNPAAMPSMGIGGGDKSSLQNFQQRPSIIPHEPPVKVEPTPKPVSSPPASRPLEKKDSHTSIAGTKKSGRRRWGPGVTGLGESTDDWDDLEFSLNLTDNKPRPSLGGGAVNKRRESEESIFTSNFRSKKQPLKAIQTNNTTVKKKKEDDLDEDDDFFSSHFGTKALGRRGSKARVNSGRASASSAKQLYLSQSRYVPGKNPIGGAQKENSVAPNWNYSKPAALPDITTRKPRGSIGPSTFSPSGGKYLPSFAEQTSPVIKPSTIPFSTNTPAGGASYVPSFGRSVGKPTAYRAGGWKRAEPAPLAITKPSANQQPVGTTGRTDWASKYLK</sequence>
<organism evidence="5 6">
    <name type="scientific">Ridgeia piscesae</name>
    <name type="common">Tubeworm</name>
    <dbReference type="NCBI Taxonomy" id="27915"/>
    <lineage>
        <taxon>Eukaryota</taxon>
        <taxon>Metazoa</taxon>
        <taxon>Spiralia</taxon>
        <taxon>Lophotrochozoa</taxon>
        <taxon>Annelida</taxon>
        <taxon>Polychaeta</taxon>
        <taxon>Sedentaria</taxon>
        <taxon>Canalipalpata</taxon>
        <taxon>Sabellida</taxon>
        <taxon>Siboglinidae</taxon>
        <taxon>Ridgeia</taxon>
    </lineage>
</organism>
<name>A0AAD9KLM5_RIDPI</name>
<keyword evidence="6" id="KW-1185">Reference proteome</keyword>
<gene>
    <name evidence="5" type="ORF">NP493_939g00006</name>
</gene>
<dbReference type="PANTHER" id="PTHR24055">
    <property type="entry name" value="MITOGEN-ACTIVATED PROTEIN KINASE"/>
    <property type="match status" value="1"/>
</dbReference>
<feature type="domain" description="Protein kinase" evidence="4">
    <location>
        <begin position="1"/>
        <end position="211"/>
    </location>
</feature>
<evidence type="ECO:0000256" key="1">
    <source>
        <dbReference type="ARBA" id="ARBA00022741"/>
    </source>
</evidence>
<dbReference type="PROSITE" id="PS50011">
    <property type="entry name" value="PROTEIN_KINASE_DOM"/>
    <property type="match status" value="1"/>
</dbReference>
<keyword evidence="1" id="KW-0547">Nucleotide-binding</keyword>
<dbReference type="InterPro" id="IPR000719">
    <property type="entry name" value="Prot_kinase_dom"/>
</dbReference>
<dbReference type="SUPFAM" id="SSF56112">
    <property type="entry name" value="Protein kinase-like (PK-like)"/>
    <property type="match status" value="1"/>
</dbReference>
<dbReference type="AlphaFoldDB" id="A0AAD9KLM5"/>
<dbReference type="Proteomes" id="UP001209878">
    <property type="component" value="Unassembled WGS sequence"/>
</dbReference>
<dbReference type="Gene3D" id="1.10.510.10">
    <property type="entry name" value="Transferase(Phosphotransferase) domain 1"/>
    <property type="match status" value="1"/>
</dbReference>
<evidence type="ECO:0000256" key="3">
    <source>
        <dbReference type="SAM" id="MobiDB-lite"/>
    </source>
</evidence>
<feature type="region of interest" description="Disordered" evidence="3">
    <location>
        <begin position="238"/>
        <end position="257"/>
    </location>
</feature>
<dbReference type="FunFam" id="1.10.510.10:FF:000685">
    <property type="entry name" value="Serine/threonine-protein kinase dyf-5"/>
    <property type="match status" value="1"/>
</dbReference>
<feature type="compositionally biased region" description="Pro residues" evidence="3">
    <location>
        <begin position="276"/>
        <end position="286"/>
    </location>
</feature>
<evidence type="ECO:0000259" key="4">
    <source>
        <dbReference type="PROSITE" id="PS50011"/>
    </source>
</evidence>
<proteinExistence type="predicted"/>
<dbReference type="InterPro" id="IPR050117">
    <property type="entry name" value="MAPK"/>
</dbReference>
<comment type="caution">
    <text evidence="5">The sequence shown here is derived from an EMBL/GenBank/DDBJ whole genome shotgun (WGS) entry which is preliminary data.</text>
</comment>
<evidence type="ECO:0000313" key="6">
    <source>
        <dbReference type="Proteomes" id="UP001209878"/>
    </source>
</evidence>
<protein>
    <recommendedName>
        <fullName evidence="4">Protein kinase domain-containing protein</fullName>
    </recommendedName>
</protein>
<evidence type="ECO:0000313" key="5">
    <source>
        <dbReference type="EMBL" id="KAK2172693.1"/>
    </source>
</evidence>
<dbReference type="Pfam" id="PF00069">
    <property type="entry name" value="Pkinase"/>
    <property type="match status" value="1"/>
</dbReference>
<keyword evidence="2" id="KW-0067">ATP-binding</keyword>
<feature type="compositionally biased region" description="Polar residues" evidence="3">
    <location>
        <begin position="545"/>
        <end position="557"/>
    </location>
</feature>